<accession>A0A6A6QQH2</accession>
<dbReference type="AlphaFoldDB" id="A0A6A6QQH2"/>
<organism evidence="2 3">
    <name type="scientific">Lophium mytilinum</name>
    <dbReference type="NCBI Taxonomy" id="390894"/>
    <lineage>
        <taxon>Eukaryota</taxon>
        <taxon>Fungi</taxon>
        <taxon>Dikarya</taxon>
        <taxon>Ascomycota</taxon>
        <taxon>Pezizomycotina</taxon>
        <taxon>Dothideomycetes</taxon>
        <taxon>Pleosporomycetidae</taxon>
        <taxon>Mytilinidiales</taxon>
        <taxon>Mytilinidiaceae</taxon>
        <taxon>Lophium</taxon>
    </lineage>
</organism>
<evidence type="ECO:0000313" key="2">
    <source>
        <dbReference type="EMBL" id="KAF2493097.1"/>
    </source>
</evidence>
<dbReference type="EMBL" id="MU004192">
    <property type="protein sequence ID" value="KAF2493097.1"/>
    <property type="molecule type" value="Genomic_DNA"/>
</dbReference>
<evidence type="ECO:0000313" key="3">
    <source>
        <dbReference type="Proteomes" id="UP000799750"/>
    </source>
</evidence>
<reference evidence="2" key="1">
    <citation type="journal article" date="2020" name="Stud. Mycol.">
        <title>101 Dothideomycetes genomes: a test case for predicting lifestyles and emergence of pathogens.</title>
        <authorList>
            <person name="Haridas S."/>
            <person name="Albert R."/>
            <person name="Binder M."/>
            <person name="Bloem J."/>
            <person name="Labutti K."/>
            <person name="Salamov A."/>
            <person name="Andreopoulos B."/>
            <person name="Baker S."/>
            <person name="Barry K."/>
            <person name="Bills G."/>
            <person name="Bluhm B."/>
            <person name="Cannon C."/>
            <person name="Castanera R."/>
            <person name="Culley D."/>
            <person name="Daum C."/>
            <person name="Ezra D."/>
            <person name="Gonzalez J."/>
            <person name="Henrissat B."/>
            <person name="Kuo A."/>
            <person name="Liang C."/>
            <person name="Lipzen A."/>
            <person name="Lutzoni F."/>
            <person name="Magnuson J."/>
            <person name="Mondo S."/>
            <person name="Nolan M."/>
            <person name="Ohm R."/>
            <person name="Pangilinan J."/>
            <person name="Park H.-J."/>
            <person name="Ramirez L."/>
            <person name="Alfaro M."/>
            <person name="Sun H."/>
            <person name="Tritt A."/>
            <person name="Yoshinaga Y."/>
            <person name="Zwiers L.-H."/>
            <person name="Turgeon B."/>
            <person name="Goodwin S."/>
            <person name="Spatafora J."/>
            <person name="Crous P."/>
            <person name="Grigoriev I."/>
        </authorList>
    </citation>
    <scope>NUCLEOTIDE SEQUENCE</scope>
    <source>
        <strain evidence="2">CBS 269.34</strain>
    </source>
</reference>
<sequence length="273" mass="31397">MPSMTFLKKMRSFSKPLQAQAPPPESGTLPSPDMTGILSTPPNPIGLFDLPLELRREIYRYCLVRESPVRVPEDWRITRVYKVQDRKKNLLLVSKQVSAEAVEILYGENAFMFAVSRENERKLVGYISAANIMRIRKVWIVLSDKGYDNDKMPGVEVWGPVFAGLTKLVIVAKQPILPESEVVNALILNQYQNIADTWAVWCDRMIEFVAQNVRYNLVVELDDNDREDTGAVMMRYFPNRHRMVKTVYGDRVFKRGGQTLNPQRPSWGADWMT</sequence>
<dbReference type="OrthoDB" id="62952at2759"/>
<protein>
    <submittedName>
        <fullName evidence="2">Uncharacterized protein</fullName>
    </submittedName>
</protein>
<dbReference type="Proteomes" id="UP000799750">
    <property type="component" value="Unassembled WGS sequence"/>
</dbReference>
<gene>
    <name evidence="2" type="ORF">BU16DRAFT_71323</name>
</gene>
<feature type="region of interest" description="Disordered" evidence="1">
    <location>
        <begin position="13"/>
        <end position="36"/>
    </location>
</feature>
<keyword evidence="3" id="KW-1185">Reference proteome</keyword>
<name>A0A6A6QQH2_9PEZI</name>
<proteinExistence type="predicted"/>
<dbReference type="PANTHER" id="PTHR42085">
    <property type="entry name" value="F-BOX DOMAIN-CONTAINING PROTEIN"/>
    <property type="match status" value="1"/>
</dbReference>
<dbReference type="InterPro" id="IPR038883">
    <property type="entry name" value="AN11006-like"/>
</dbReference>
<evidence type="ECO:0000256" key="1">
    <source>
        <dbReference type="SAM" id="MobiDB-lite"/>
    </source>
</evidence>
<dbReference type="PANTHER" id="PTHR42085:SF2">
    <property type="entry name" value="F-BOX DOMAIN-CONTAINING PROTEIN"/>
    <property type="match status" value="1"/>
</dbReference>